<dbReference type="Gene3D" id="3.30.10.10">
    <property type="entry name" value="Trypsin Inhibitor V, subunit A"/>
    <property type="match status" value="1"/>
</dbReference>
<dbReference type="Pfam" id="PF00280">
    <property type="entry name" value="potato_inhibit"/>
    <property type="match status" value="1"/>
</dbReference>
<comment type="similarity">
    <text evidence="1">Belongs to the protease inhibitor I13 (potato type I serine protease inhibitor) family.</text>
</comment>
<accession>A0ABC9CQL9</accession>
<keyword evidence="5" id="KW-1185">Reference proteome</keyword>
<evidence type="ECO:0000256" key="1">
    <source>
        <dbReference type="ARBA" id="ARBA00008210"/>
    </source>
</evidence>
<dbReference type="GO" id="GO:0004867">
    <property type="term" value="F:serine-type endopeptidase inhibitor activity"/>
    <property type="evidence" value="ECO:0007669"/>
    <property type="project" value="UniProtKB-KW"/>
</dbReference>
<evidence type="ECO:0000313" key="4">
    <source>
        <dbReference type="EMBL" id="CAL5024271.1"/>
    </source>
</evidence>
<keyword evidence="3" id="KW-0722">Serine protease inhibitor</keyword>
<dbReference type="SUPFAM" id="SSF54654">
    <property type="entry name" value="CI-2 family of serine protease inhibitors"/>
    <property type="match status" value="1"/>
</dbReference>
<evidence type="ECO:0000256" key="2">
    <source>
        <dbReference type="ARBA" id="ARBA00022690"/>
    </source>
</evidence>
<proteinExistence type="inferred from homology"/>
<organism evidence="4 5">
    <name type="scientific">Urochloa decumbens</name>
    <dbReference type="NCBI Taxonomy" id="240449"/>
    <lineage>
        <taxon>Eukaryota</taxon>
        <taxon>Viridiplantae</taxon>
        <taxon>Streptophyta</taxon>
        <taxon>Embryophyta</taxon>
        <taxon>Tracheophyta</taxon>
        <taxon>Spermatophyta</taxon>
        <taxon>Magnoliopsida</taxon>
        <taxon>Liliopsida</taxon>
        <taxon>Poales</taxon>
        <taxon>Poaceae</taxon>
        <taxon>PACMAD clade</taxon>
        <taxon>Panicoideae</taxon>
        <taxon>Panicodae</taxon>
        <taxon>Paniceae</taxon>
        <taxon>Melinidinae</taxon>
        <taxon>Urochloa</taxon>
    </lineage>
</organism>
<name>A0ABC9CQL9_9POAL</name>
<reference evidence="4" key="1">
    <citation type="submission" date="2024-10" db="EMBL/GenBank/DDBJ databases">
        <authorList>
            <person name="Ryan C."/>
        </authorList>
    </citation>
    <scope>NUCLEOTIDE SEQUENCE [LARGE SCALE GENOMIC DNA]</scope>
</reference>
<evidence type="ECO:0000313" key="5">
    <source>
        <dbReference type="Proteomes" id="UP001497457"/>
    </source>
</evidence>
<dbReference type="EMBL" id="OZ075113">
    <property type="protein sequence ID" value="CAL5024271.1"/>
    <property type="molecule type" value="Genomic_DNA"/>
</dbReference>
<evidence type="ECO:0000256" key="3">
    <source>
        <dbReference type="ARBA" id="ARBA00022900"/>
    </source>
</evidence>
<dbReference type="InterPro" id="IPR000864">
    <property type="entry name" value="Prot_inh_pot1"/>
</dbReference>
<protein>
    <submittedName>
        <fullName evidence="4">Uncharacterized protein</fullName>
    </submittedName>
</protein>
<dbReference type="Proteomes" id="UP001497457">
    <property type="component" value="Chromosome 3rd"/>
</dbReference>
<dbReference type="InterPro" id="IPR036354">
    <property type="entry name" value="Prot_inh_pot1_sf"/>
</dbReference>
<dbReference type="AlphaFoldDB" id="A0ABC9CQL9"/>
<keyword evidence="2" id="KW-0646">Protease inhibitor</keyword>
<gene>
    <name evidence="4" type="ORF">URODEC1_LOCUS77434</name>
</gene>
<sequence>MGSLPPRDPHRTSWPEVVGSEELPAGLRIWYDRRDVDIFFLNVGDAPEPGFHPKRVVAYVDANLRVAFTPGSAS</sequence>